<protein>
    <submittedName>
        <fullName evidence="3">Uncharacterized protein</fullName>
    </submittedName>
</protein>
<dbReference type="Proteomes" id="UP001516023">
    <property type="component" value="Unassembled WGS sequence"/>
</dbReference>
<name>A0ABD3PP57_9STRA</name>
<keyword evidence="2" id="KW-0809">Transit peptide</keyword>
<dbReference type="InterPro" id="IPR003690">
    <property type="entry name" value="MTERF"/>
</dbReference>
<dbReference type="AlphaFoldDB" id="A0ABD3PP57"/>
<dbReference type="PANTHER" id="PTHR13068">
    <property type="entry name" value="CGI-12 PROTEIN-RELATED"/>
    <property type="match status" value="1"/>
</dbReference>
<sequence length="639" mass="71909">MATHTVLGLDMTLTQINQLPSKLEESAPQRINVREIMALLEKTYPEGSGVSDGNAKQQWSKTRSYLYQYRANAILSRAKTNASNSHQMQEKTSNEVLLPEASPAKRKRVRTKNLSIENVRLIISFLQNSFPKHPKLQARILQNSPRILSQYHSIESRLIPTIEFIRGLYGKMPDCNGEVGGMIYEAIWRNTNLLLVRGVGYVGGGWEEKGDCSYTRADGYDGNGVSAVEDYLVELGVSPSGIVKLKTHHPTLFQLSLKHRVKPAVEYLFSLLGNDPSNLTSLKQKKQFARILTNYPMLLHLDVGSNLEPTARFLQSFCDMTDKELSSVIVSTPGILGLSLESNLRPTLQFIFDNINGTAAYKNNNDDLISVLRKCILKHPQILALSLSNLRAKMHYFDQIDQLRVRSKVRNNRSAKKSTLASRILVSAPSTYSLSLKNIAEKIEYLAAIWKCISPCTYSSTECPRNVEKISLSDMLQEYPQILTLSMEGNIKPTMAFYNMSGYIDLNSDGLPQEHSSSAMQDHSIIRGRYIATSLYNRLLPRWHYLGLNQSNNQTSVDVDITQTVNTTPLYADKNVPTTLPPLHLLAGASDEDFCRQMNLSIKEYHSFKKAAAPQLKFNSQFEIWLQTGRPININASNR</sequence>
<evidence type="ECO:0000313" key="3">
    <source>
        <dbReference type="EMBL" id="KAL3789543.1"/>
    </source>
</evidence>
<gene>
    <name evidence="3" type="ORF">HJC23_001351</name>
</gene>
<dbReference type="EMBL" id="JABMIG020000139">
    <property type="protein sequence ID" value="KAL3789543.1"/>
    <property type="molecule type" value="Genomic_DNA"/>
</dbReference>
<reference evidence="3 4" key="1">
    <citation type="journal article" date="2020" name="G3 (Bethesda)">
        <title>Improved Reference Genome for Cyclotella cryptica CCMP332, a Model for Cell Wall Morphogenesis, Salinity Adaptation, and Lipid Production in Diatoms (Bacillariophyta).</title>
        <authorList>
            <person name="Roberts W.R."/>
            <person name="Downey K.M."/>
            <person name="Ruck E.C."/>
            <person name="Traller J.C."/>
            <person name="Alverson A.J."/>
        </authorList>
    </citation>
    <scope>NUCLEOTIDE SEQUENCE [LARGE SCALE GENOMIC DNA]</scope>
    <source>
        <strain evidence="3 4">CCMP332</strain>
    </source>
</reference>
<organism evidence="3 4">
    <name type="scientific">Cyclotella cryptica</name>
    <dbReference type="NCBI Taxonomy" id="29204"/>
    <lineage>
        <taxon>Eukaryota</taxon>
        <taxon>Sar</taxon>
        <taxon>Stramenopiles</taxon>
        <taxon>Ochrophyta</taxon>
        <taxon>Bacillariophyta</taxon>
        <taxon>Coscinodiscophyceae</taxon>
        <taxon>Thalassiosirophycidae</taxon>
        <taxon>Stephanodiscales</taxon>
        <taxon>Stephanodiscaceae</taxon>
        <taxon>Cyclotella</taxon>
    </lineage>
</organism>
<comment type="similarity">
    <text evidence="1">Belongs to the mTERF family.</text>
</comment>
<evidence type="ECO:0000313" key="4">
    <source>
        <dbReference type="Proteomes" id="UP001516023"/>
    </source>
</evidence>
<accession>A0ABD3PP57</accession>
<dbReference type="InterPro" id="IPR038538">
    <property type="entry name" value="MTERF_sf"/>
</dbReference>
<comment type="caution">
    <text evidence="3">The sequence shown here is derived from an EMBL/GenBank/DDBJ whole genome shotgun (WGS) entry which is preliminary data.</text>
</comment>
<dbReference type="SMART" id="SM00733">
    <property type="entry name" value="Mterf"/>
    <property type="match status" value="7"/>
</dbReference>
<keyword evidence="4" id="KW-1185">Reference proteome</keyword>
<dbReference type="Gene3D" id="1.25.70.10">
    <property type="entry name" value="Transcription termination factor 3, mitochondrial"/>
    <property type="match status" value="1"/>
</dbReference>
<dbReference type="PANTHER" id="PTHR13068:SF112">
    <property type="entry name" value="TRANSCRIPTION TERMINATION FACTOR 3, MITOCHONDRIAL"/>
    <property type="match status" value="1"/>
</dbReference>
<evidence type="ECO:0000256" key="1">
    <source>
        <dbReference type="ARBA" id="ARBA00007692"/>
    </source>
</evidence>
<evidence type="ECO:0000256" key="2">
    <source>
        <dbReference type="ARBA" id="ARBA00022946"/>
    </source>
</evidence>
<proteinExistence type="inferred from homology"/>
<dbReference type="Pfam" id="PF02536">
    <property type="entry name" value="mTERF"/>
    <property type="match status" value="1"/>
</dbReference>